<evidence type="ECO:0000256" key="1">
    <source>
        <dbReference type="SAM" id="MobiDB-lite"/>
    </source>
</evidence>
<organism evidence="2 3">
    <name type="scientific">Rhizophagus clarus</name>
    <dbReference type="NCBI Taxonomy" id="94130"/>
    <lineage>
        <taxon>Eukaryota</taxon>
        <taxon>Fungi</taxon>
        <taxon>Fungi incertae sedis</taxon>
        <taxon>Mucoromycota</taxon>
        <taxon>Glomeromycotina</taxon>
        <taxon>Glomeromycetes</taxon>
        <taxon>Glomerales</taxon>
        <taxon>Glomeraceae</taxon>
        <taxon>Rhizophagus</taxon>
    </lineage>
</organism>
<feature type="region of interest" description="Disordered" evidence="1">
    <location>
        <begin position="49"/>
        <end position="73"/>
    </location>
</feature>
<dbReference type="AlphaFoldDB" id="A0A8H3M8L0"/>
<evidence type="ECO:0000313" key="2">
    <source>
        <dbReference type="EMBL" id="GES98489.1"/>
    </source>
</evidence>
<sequence length="183" mass="21037">MPTQSNASSTSGYTLSKNNMIKNAWKEKSKSIAQNTKKSYAQAVATKLNTDNSNNNQKYHNTNKPIGISPNNHKPNFYRPQNTTYYQSNQLHSNRRLITCQILFPPSTSKNDQNKCVQKDPEYESFSSEEEQLEDMIQIQRGFATATYQHIEEEQDKILFNGDEKHLITDNEDDANIKNNVKI</sequence>
<name>A0A8H3M8L0_9GLOM</name>
<comment type="caution">
    <text evidence="2">The sequence shown here is derived from an EMBL/GenBank/DDBJ whole genome shotgun (WGS) entry which is preliminary data.</text>
</comment>
<proteinExistence type="predicted"/>
<dbReference type="Proteomes" id="UP000615446">
    <property type="component" value="Unassembled WGS sequence"/>
</dbReference>
<dbReference type="EMBL" id="BLAL01000271">
    <property type="protein sequence ID" value="GES98489.1"/>
    <property type="molecule type" value="Genomic_DNA"/>
</dbReference>
<accession>A0A8H3M8L0</accession>
<protein>
    <submittedName>
        <fullName evidence="2">Uncharacterized protein</fullName>
    </submittedName>
</protein>
<evidence type="ECO:0000313" key="3">
    <source>
        <dbReference type="Proteomes" id="UP000615446"/>
    </source>
</evidence>
<gene>
    <name evidence="2" type="ORF">RCL2_002503600</name>
</gene>
<reference evidence="2" key="1">
    <citation type="submission" date="2019-10" db="EMBL/GenBank/DDBJ databases">
        <title>Conservation and host-specific expression of non-tandemly repeated heterogenous ribosome RNA gene in arbuscular mycorrhizal fungi.</title>
        <authorList>
            <person name="Maeda T."/>
            <person name="Kobayashi Y."/>
            <person name="Nakagawa T."/>
            <person name="Ezawa T."/>
            <person name="Yamaguchi K."/>
            <person name="Bino T."/>
            <person name="Nishimoto Y."/>
            <person name="Shigenobu S."/>
            <person name="Kawaguchi M."/>
        </authorList>
    </citation>
    <scope>NUCLEOTIDE SEQUENCE</scope>
    <source>
        <strain evidence="2">HR1</strain>
    </source>
</reference>